<evidence type="ECO:0000256" key="1">
    <source>
        <dbReference type="SAM" id="MobiDB-lite"/>
    </source>
</evidence>
<gene>
    <name evidence="3" type="ORF">Rsub_08292</name>
</gene>
<keyword evidence="2" id="KW-0732">Signal</keyword>
<feature type="signal peptide" evidence="2">
    <location>
        <begin position="1"/>
        <end position="26"/>
    </location>
</feature>
<feature type="chain" id="PRO_5015922419" evidence="2">
    <location>
        <begin position="27"/>
        <end position="626"/>
    </location>
</feature>
<dbReference type="AlphaFoldDB" id="A0A2V0P5W6"/>
<feature type="compositionally biased region" description="Low complexity" evidence="1">
    <location>
        <begin position="305"/>
        <end position="322"/>
    </location>
</feature>
<feature type="region of interest" description="Disordered" evidence="1">
    <location>
        <begin position="305"/>
        <end position="342"/>
    </location>
</feature>
<dbReference type="InParanoid" id="A0A2V0P5W6"/>
<reference evidence="3 4" key="1">
    <citation type="journal article" date="2018" name="Sci. Rep.">
        <title>Raphidocelis subcapitata (=Pseudokirchneriella subcapitata) provides an insight into genome evolution and environmental adaptations in the Sphaeropleales.</title>
        <authorList>
            <person name="Suzuki S."/>
            <person name="Yamaguchi H."/>
            <person name="Nakajima N."/>
            <person name="Kawachi M."/>
        </authorList>
    </citation>
    <scope>NUCLEOTIDE SEQUENCE [LARGE SCALE GENOMIC DNA]</scope>
    <source>
        <strain evidence="3 4">NIES-35</strain>
    </source>
</reference>
<evidence type="ECO:0000313" key="4">
    <source>
        <dbReference type="Proteomes" id="UP000247498"/>
    </source>
</evidence>
<dbReference type="OrthoDB" id="10542570at2759"/>
<feature type="region of interest" description="Disordered" evidence="1">
    <location>
        <begin position="22"/>
        <end position="75"/>
    </location>
</feature>
<feature type="compositionally biased region" description="Low complexity" evidence="1">
    <location>
        <begin position="592"/>
        <end position="611"/>
    </location>
</feature>
<evidence type="ECO:0000256" key="2">
    <source>
        <dbReference type="SAM" id="SignalP"/>
    </source>
</evidence>
<feature type="compositionally biased region" description="Low complexity" evidence="1">
    <location>
        <begin position="329"/>
        <end position="342"/>
    </location>
</feature>
<dbReference type="EMBL" id="BDRX01000062">
    <property type="protein sequence ID" value="GBF95261.1"/>
    <property type="molecule type" value="Genomic_DNA"/>
</dbReference>
<protein>
    <submittedName>
        <fullName evidence="3">Uncharacterized protein</fullName>
    </submittedName>
</protein>
<dbReference type="Proteomes" id="UP000247498">
    <property type="component" value="Unassembled WGS sequence"/>
</dbReference>
<sequence>MAPRRVFTLALMLALAVSGSAPGAGARRLQGNSTGSGDPTAGFDRKPAKGVGPSQGINLGNEADAIQSTPNKTPVPGAISKKSNNISDAHIHLEFDPKEIAGLLKAFLRGTVSNNTAEATTPDDGYSSTMSGAINLNPFLDGTALANSLALSGRNATSDSKGMVFGIAGTGKVTSQATALGKTSASSDVQGLSLNGIGAQHTVSSNLAFTAGSAATAVKSGAMTLVGPVVASGLSNALGVKSATADGKAASATGLGPSSSSIFANAFTAGTSSASGGVLATAIRGPTHATTGSLATSLLSDASTDSKSKSLSGQGSSVSKSGATAFGKTSAESSADSNSTSVKGAADAASSSLALGIRSASSTTAESNSGLGPSQAVAASSASGVTSAAASANATAHAKAGRQSSRSSSSSSSGLARKGLFGFAFLPVLPPFPQLPSLSMLRGKSAEPSAVRIVSSSLAQGAGLKALLPAVPKITPGFASDAAPIEAAVAPGNISDAAPACNNASGGNNCTAPTNSTAGNSTINPLEAMGGLFSGLVAKNKEFMAKNMPPPPPNATLPARAPAPPAPKTRRVVLPTKPASAAPTPLSEAIRSASLSDLPPLPSGSSSIPKPAVRKPVAASGRRLRR</sequence>
<feature type="compositionally biased region" description="Pro residues" evidence="1">
    <location>
        <begin position="548"/>
        <end position="567"/>
    </location>
</feature>
<proteinExistence type="predicted"/>
<accession>A0A2V0P5W6</accession>
<comment type="caution">
    <text evidence="3">The sequence shown here is derived from an EMBL/GenBank/DDBJ whole genome shotgun (WGS) entry which is preliminary data.</text>
</comment>
<feature type="region of interest" description="Disordered" evidence="1">
    <location>
        <begin position="548"/>
        <end position="626"/>
    </location>
</feature>
<evidence type="ECO:0000313" key="3">
    <source>
        <dbReference type="EMBL" id="GBF95261.1"/>
    </source>
</evidence>
<organism evidence="3 4">
    <name type="scientific">Raphidocelis subcapitata</name>
    <dbReference type="NCBI Taxonomy" id="307507"/>
    <lineage>
        <taxon>Eukaryota</taxon>
        <taxon>Viridiplantae</taxon>
        <taxon>Chlorophyta</taxon>
        <taxon>core chlorophytes</taxon>
        <taxon>Chlorophyceae</taxon>
        <taxon>CS clade</taxon>
        <taxon>Sphaeropleales</taxon>
        <taxon>Selenastraceae</taxon>
        <taxon>Raphidocelis</taxon>
    </lineage>
</organism>
<name>A0A2V0P5W6_9CHLO</name>
<keyword evidence="4" id="KW-1185">Reference proteome</keyword>